<proteinExistence type="predicted"/>
<dbReference type="Proteomes" id="UP001611251">
    <property type="component" value="Unassembled WGS sequence"/>
</dbReference>
<reference evidence="2 3" key="1">
    <citation type="submission" date="2024-08" db="EMBL/GenBank/DDBJ databases">
        <title>Pantoea ronii - a newly identified human opportunistic pathogen.</title>
        <authorList>
            <person name="Keidar-Friedman D."/>
            <person name="Sorek N."/>
            <person name="Leshin-Carmel D."/>
            <person name="Tsur A."/>
            <person name="Amsalem M."/>
            <person name="Tolkach D."/>
            <person name="Brosh-Nissimov T."/>
        </authorList>
    </citation>
    <scope>NUCLEOTIDE SEQUENCE [LARGE SCALE GENOMIC DNA]</scope>
    <source>
        <strain evidence="2 3">AA23256</strain>
    </source>
</reference>
<dbReference type="RefSeq" id="WP_397212743.1">
    <property type="nucleotide sequence ID" value="NZ_JBGFSN010000004.1"/>
</dbReference>
<name>A0ABW7PTJ6_9GAMM</name>
<organism evidence="2 3">
    <name type="scientific">Pantoea osteomyelitidis</name>
    <dbReference type="NCBI Taxonomy" id="3230026"/>
    <lineage>
        <taxon>Bacteria</taxon>
        <taxon>Pseudomonadati</taxon>
        <taxon>Pseudomonadota</taxon>
        <taxon>Gammaproteobacteria</taxon>
        <taxon>Enterobacterales</taxon>
        <taxon>Erwiniaceae</taxon>
        <taxon>Pantoea</taxon>
    </lineage>
</organism>
<dbReference type="EMBL" id="JBGFSN010000004">
    <property type="protein sequence ID" value="MFH8133620.1"/>
    <property type="molecule type" value="Genomic_DNA"/>
</dbReference>
<keyword evidence="3" id="KW-1185">Reference proteome</keyword>
<keyword evidence="1" id="KW-0472">Membrane</keyword>
<evidence type="ECO:0000313" key="2">
    <source>
        <dbReference type="EMBL" id="MFH8133620.1"/>
    </source>
</evidence>
<comment type="caution">
    <text evidence="2">The sequence shown here is derived from an EMBL/GenBank/DDBJ whole genome shotgun (WGS) entry which is preliminary data.</text>
</comment>
<protein>
    <submittedName>
        <fullName evidence="2">Uncharacterized protein</fullName>
    </submittedName>
</protein>
<feature type="transmembrane region" description="Helical" evidence="1">
    <location>
        <begin position="29"/>
        <end position="47"/>
    </location>
</feature>
<keyword evidence="1" id="KW-1133">Transmembrane helix</keyword>
<keyword evidence="1" id="KW-0812">Transmembrane</keyword>
<sequence length="169" mass="19705">MTENEQQSREFPVREDMKWQQTEWRLQKIGYVLLFLFVIAGACGFFSKGFISNQQANAADGRLTVEYEHFGRRQSNMDMTLRLRQLSGDRYTVVISGEAMDNFQVQTLQPQPDEAWSSENKLVLIWHRRPQQESAAVWIAFQPQGFGNFPISVTLDDRSQVQFSQFIYP</sequence>
<gene>
    <name evidence="2" type="ORF">ABU178_05430</name>
</gene>
<evidence type="ECO:0000256" key="1">
    <source>
        <dbReference type="SAM" id="Phobius"/>
    </source>
</evidence>
<evidence type="ECO:0000313" key="3">
    <source>
        <dbReference type="Proteomes" id="UP001611251"/>
    </source>
</evidence>
<accession>A0ABW7PTJ6</accession>